<sequence>MVFRRDSQAIKSVRRVLFIPIALQISALAYGGVWVFGKGFGSMDAVLEPTWTYSRRPLTGTPTPKFD</sequence>
<keyword evidence="1" id="KW-1133">Transmembrane helix</keyword>
<protein>
    <submittedName>
        <fullName evidence="2">Uncharacterized protein</fullName>
    </submittedName>
</protein>
<evidence type="ECO:0000256" key="1">
    <source>
        <dbReference type="SAM" id="Phobius"/>
    </source>
</evidence>
<dbReference type="EMBL" id="CP035467">
    <property type="protein sequence ID" value="QCW83175.1"/>
    <property type="molecule type" value="Genomic_DNA"/>
</dbReference>
<accession>A0A4V1IK00</accession>
<organism evidence="2 3">
    <name type="scientific">Methylotuvimicrobium buryatense</name>
    <name type="common">Methylomicrobium buryatense</name>
    <dbReference type="NCBI Taxonomy" id="95641"/>
    <lineage>
        <taxon>Bacteria</taxon>
        <taxon>Pseudomonadati</taxon>
        <taxon>Pseudomonadota</taxon>
        <taxon>Gammaproteobacteria</taxon>
        <taxon>Methylococcales</taxon>
        <taxon>Methylococcaceae</taxon>
        <taxon>Methylotuvimicrobium</taxon>
    </lineage>
</organism>
<name>A0A4V1IK00_METBY</name>
<dbReference type="OrthoDB" id="5577156at2"/>
<dbReference type="AlphaFoldDB" id="A0A4V1IK00"/>
<keyword evidence="3" id="KW-1185">Reference proteome</keyword>
<dbReference type="KEGG" id="mbur:EQU24_13705"/>
<evidence type="ECO:0000313" key="3">
    <source>
        <dbReference type="Proteomes" id="UP000305881"/>
    </source>
</evidence>
<feature type="transmembrane region" description="Helical" evidence="1">
    <location>
        <begin position="16"/>
        <end position="37"/>
    </location>
</feature>
<dbReference type="Proteomes" id="UP000305881">
    <property type="component" value="Chromosome"/>
</dbReference>
<keyword evidence="1" id="KW-0472">Membrane</keyword>
<gene>
    <name evidence="2" type="ORF">EQU24_13705</name>
</gene>
<keyword evidence="1" id="KW-0812">Transmembrane</keyword>
<proteinExistence type="predicted"/>
<reference evidence="3" key="1">
    <citation type="journal article" date="2019" name="J. Bacteriol.">
        <title>A Mutagenic Screen Identifies a TonB-Dependent Receptor Required for the Lanthanide Metal Switch in the Type I Methanotroph 'Methylotuvimicrobium buryatense' 5GB1C.</title>
        <authorList>
            <person name="Groom J.D."/>
            <person name="Ford S.M."/>
            <person name="Pesesky M.W."/>
            <person name="Lidstrom M.E."/>
        </authorList>
    </citation>
    <scope>NUCLEOTIDE SEQUENCE [LARGE SCALE GENOMIC DNA]</scope>
    <source>
        <strain evidence="3">5GB1C</strain>
    </source>
</reference>
<evidence type="ECO:0000313" key="2">
    <source>
        <dbReference type="EMBL" id="QCW83175.1"/>
    </source>
</evidence>